<feature type="region of interest" description="Disordered" evidence="1">
    <location>
        <begin position="23"/>
        <end position="47"/>
    </location>
</feature>
<name>A0A8S9R5U4_BRACR</name>
<accession>A0A8S9R5U4</accession>
<dbReference type="Proteomes" id="UP000712600">
    <property type="component" value="Unassembled WGS sequence"/>
</dbReference>
<protein>
    <submittedName>
        <fullName evidence="2">Uncharacterized protein</fullName>
    </submittedName>
</protein>
<gene>
    <name evidence="2" type="ORF">F2Q69_00014385</name>
</gene>
<sequence length="80" mass="9038">MARAGARIKKGEPNAKLQAKVDKAKLNNGTTRKTHRRVTARETPQPTKSNQLIACALRLYSHSKPYRRTMGTTTRLYSKI</sequence>
<evidence type="ECO:0000313" key="3">
    <source>
        <dbReference type="Proteomes" id="UP000712600"/>
    </source>
</evidence>
<dbReference type="EMBL" id="QGKX02000996">
    <property type="protein sequence ID" value="KAF3557051.1"/>
    <property type="molecule type" value="Genomic_DNA"/>
</dbReference>
<evidence type="ECO:0000256" key="1">
    <source>
        <dbReference type="SAM" id="MobiDB-lite"/>
    </source>
</evidence>
<reference evidence="2" key="1">
    <citation type="submission" date="2019-12" db="EMBL/GenBank/DDBJ databases">
        <title>Genome sequencing and annotation of Brassica cretica.</title>
        <authorList>
            <person name="Studholme D.J."/>
            <person name="Sarris P."/>
        </authorList>
    </citation>
    <scope>NUCLEOTIDE SEQUENCE</scope>
    <source>
        <strain evidence="2">PFS-109/04</strain>
        <tissue evidence="2">Leaf</tissue>
    </source>
</reference>
<dbReference type="AlphaFoldDB" id="A0A8S9R5U4"/>
<organism evidence="2 3">
    <name type="scientific">Brassica cretica</name>
    <name type="common">Mustard</name>
    <dbReference type="NCBI Taxonomy" id="69181"/>
    <lineage>
        <taxon>Eukaryota</taxon>
        <taxon>Viridiplantae</taxon>
        <taxon>Streptophyta</taxon>
        <taxon>Embryophyta</taxon>
        <taxon>Tracheophyta</taxon>
        <taxon>Spermatophyta</taxon>
        <taxon>Magnoliopsida</taxon>
        <taxon>eudicotyledons</taxon>
        <taxon>Gunneridae</taxon>
        <taxon>Pentapetalae</taxon>
        <taxon>rosids</taxon>
        <taxon>malvids</taxon>
        <taxon>Brassicales</taxon>
        <taxon>Brassicaceae</taxon>
        <taxon>Brassiceae</taxon>
        <taxon>Brassica</taxon>
    </lineage>
</organism>
<comment type="caution">
    <text evidence="2">The sequence shown here is derived from an EMBL/GenBank/DDBJ whole genome shotgun (WGS) entry which is preliminary data.</text>
</comment>
<evidence type="ECO:0000313" key="2">
    <source>
        <dbReference type="EMBL" id="KAF3557051.1"/>
    </source>
</evidence>
<proteinExistence type="predicted"/>